<comment type="caution">
    <text evidence="2">The sequence shown here is derived from an EMBL/GenBank/DDBJ whole genome shotgun (WGS) entry which is preliminary data.</text>
</comment>
<feature type="domain" description="DED" evidence="1">
    <location>
        <begin position="23"/>
        <end position="106"/>
    </location>
</feature>
<dbReference type="Proteomes" id="UP001159405">
    <property type="component" value="Unassembled WGS sequence"/>
</dbReference>
<dbReference type="PROSITE" id="PS50168">
    <property type="entry name" value="DED"/>
    <property type="match status" value="1"/>
</dbReference>
<evidence type="ECO:0000313" key="3">
    <source>
        <dbReference type="Proteomes" id="UP001159405"/>
    </source>
</evidence>
<sequence length="263" mass="29691">MASGGSSARLKASGAESSDQQPVFKRFIIEFVKALGMDDRKAFRFWCRGLIPTAELSHIEVEDDGGLFKLIEFLQDNNHLSFNDMSFLKEFLSVAKRLDLLKALEKAELTIVISKILDHYKFNVFYQGSDSAGGNFFAYVVQLLVSIKEKSQELEQVRRTGDGVLHSVFGRVIHDYLLSHELSWSKVTAVLVILAEISTEADEEDLQATTELLAESISKLGGMKAFKLFVNKKLNLERYHCELSSMEEKIRECLEIIGNQVED</sequence>
<name>A0ABN8N812_9CNID</name>
<keyword evidence="3" id="KW-1185">Reference proteome</keyword>
<evidence type="ECO:0000313" key="2">
    <source>
        <dbReference type="EMBL" id="CAH3042460.1"/>
    </source>
</evidence>
<dbReference type="EMBL" id="CALNXK010000010">
    <property type="protein sequence ID" value="CAH3042460.1"/>
    <property type="molecule type" value="Genomic_DNA"/>
</dbReference>
<accession>A0ABN8N812</accession>
<reference evidence="2 3" key="1">
    <citation type="submission" date="2022-05" db="EMBL/GenBank/DDBJ databases">
        <authorList>
            <consortium name="Genoscope - CEA"/>
            <person name="William W."/>
        </authorList>
    </citation>
    <scope>NUCLEOTIDE SEQUENCE [LARGE SCALE GENOMIC DNA]</scope>
</reference>
<dbReference type="InterPro" id="IPR001875">
    <property type="entry name" value="DED_dom"/>
</dbReference>
<organism evidence="2 3">
    <name type="scientific">Porites lobata</name>
    <dbReference type="NCBI Taxonomy" id="104759"/>
    <lineage>
        <taxon>Eukaryota</taxon>
        <taxon>Metazoa</taxon>
        <taxon>Cnidaria</taxon>
        <taxon>Anthozoa</taxon>
        <taxon>Hexacorallia</taxon>
        <taxon>Scleractinia</taxon>
        <taxon>Fungiina</taxon>
        <taxon>Poritidae</taxon>
        <taxon>Porites</taxon>
    </lineage>
</organism>
<dbReference type="InterPro" id="IPR011029">
    <property type="entry name" value="DEATH-like_dom_sf"/>
</dbReference>
<protein>
    <recommendedName>
        <fullName evidence="1">DED domain-containing protein</fullName>
    </recommendedName>
</protein>
<gene>
    <name evidence="2" type="ORF">PLOB_00000941</name>
</gene>
<proteinExistence type="predicted"/>
<evidence type="ECO:0000259" key="1">
    <source>
        <dbReference type="PROSITE" id="PS50168"/>
    </source>
</evidence>
<dbReference type="Gene3D" id="1.10.533.10">
    <property type="entry name" value="Death Domain, Fas"/>
    <property type="match status" value="1"/>
</dbReference>
<dbReference type="SUPFAM" id="SSF47986">
    <property type="entry name" value="DEATH domain"/>
    <property type="match status" value="1"/>
</dbReference>